<evidence type="ECO:0000256" key="1">
    <source>
        <dbReference type="ARBA" id="ARBA00022679"/>
    </source>
</evidence>
<dbReference type="SUPFAM" id="SSF55729">
    <property type="entry name" value="Acyl-CoA N-acyltransferases (Nat)"/>
    <property type="match status" value="1"/>
</dbReference>
<dbReference type="Proteomes" id="UP000195787">
    <property type="component" value="Unassembled WGS sequence"/>
</dbReference>
<proteinExistence type="predicted"/>
<evidence type="ECO:0000259" key="3">
    <source>
        <dbReference type="PROSITE" id="PS51186"/>
    </source>
</evidence>
<protein>
    <recommendedName>
        <fullName evidence="3">N-acetyltransferase domain-containing protein</fullName>
    </recommendedName>
</protein>
<dbReference type="PROSITE" id="PS51186">
    <property type="entry name" value="GNAT"/>
    <property type="match status" value="1"/>
</dbReference>
<dbReference type="InterPro" id="IPR000182">
    <property type="entry name" value="GNAT_dom"/>
</dbReference>
<reference evidence="4 5" key="1">
    <citation type="submission" date="2017-02" db="EMBL/GenBank/DDBJ databases">
        <authorList>
            <person name="Peterson S.W."/>
        </authorList>
    </citation>
    <scope>NUCLEOTIDE SEQUENCE [LARGE SCALE GENOMIC DNA]</scope>
    <source>
        <strain evidence="4 5">LMG 22410</strain>
    </source>
</reference>
<dbReference type="Gene3D" id="3.40.630.30">
    <property type="match status" value="1"/>
</dbReference>
<evidence type="ECO:0000256" key="2">
    <source>
        <dbReference type="ARBA" id="ARBA00023315"/>
    </source>
</evidence>
<dbReference type="GO" id="GO:0016747">
    <property type="term" value="F:acyltransferase activity, transferring groups other than amino-acyl groups"/>
    <property type="evidence" value="ECO:0007669"/>
    <property type="project" value="InterPro"/>
</dbReference>
<accession>A0A1R4G123</accession>
<gene>
    <name evidence="4" type="ORF">CZ674_07970</name>
</gene>
<name>A0A1R4G123_9MICO</name>
<dbReference type="EMBL" id="FUHU01000035">
    <property type="protein sequence ID" value="SJM61783.1"/>
    <property type="molecule type" value="Genomic_DNA"/>
</dbReference>
<dbReference type="AlphaFoldDB" id="A0A1R4G123"/>
<feature type="domain" description="N-acetyltransferase" evidence="3">
    <location>
        <begin position="98"/>
        <end position="246"/>
    </location>
</feature>
<organism evidence="4 5">
    <name type="scientific">Agrococcus casei LMG 22410</name>
    <dbReference type="NCBI Taxonomy" id="1255656"/>
    <lineage>
        <taxon>Bacteria</taxon>
        <taxon>Bacillati</taxon>
        <taxon>Actinomycetota</taxon>
        <taxon>Actinomycetes</taxon>
        <taxon>Micrococcales</taxon>
        <taxon>Microbacteriaceae</taxon>
        <taxon>Agrococcus</taxon>
    </lineage>
</organism>
<evidence type="ECO:0000313" key="5">
    <source>
        <dbReference type="Proteomes" id="UP000195787"/>
    </source>
</evidence>
<evidence type="ECO:0000313" key="4">
    <source>
        <dbReference type="EMBL" id="SJM61783.1"/>
    </source>
</evidence>
<keyword evidence="5" id="KW-1185">Reference proteome</keyword>
<sequence length="246" mass="26354">MAGLVSGRSMPGGFRLVDIFAVSRPADARALLQRATDWARGSDEREASFGAPVGPLEQTPAADLVRELEQLGWQLLVTRQHYEIDAAQMSVRPHPLAASLQRAEPDDEPRLAALLQRIVADSLDVRDRESLAKHGSRAGQVLADELVEADPIEAVRFAVIDGRDAGVVVWNLLANGFGVVAFVGVDPDARGRGLARAMVAEATAALLDGGAHTLIADTDDVNVPMRRAFAAAGWEPTEARIDLTLR</sequence>
<keyword evidence="1" id="KW-0808">Transferase</keyword>
<dbReference type="InterPro" id="IPR050832">
    <property type="entry name" value="Bact_Acetyltransf"/>
</dbReference>
<dbReference type="PANTHER" id="PTHR43877">
    <property type="entry name" value="AMINOALKYLPHOSPHONATE N-ACETYLTRANSFERASE-RELATED-RELATED"/>
    <property type="match status" value="1"/>
</dbReference>
<dbReference type="Pfam" id="PF00583">
    <property type="entry name" value="Acetyltransf_1"/>
    <property type="match status" value="1"/>
</dbReference>
<dbReference type="CDD" id="cd04301">
    <property type="entry name" value="NAT_SF"/>
    <property type="match status" value="1"/>
</dbReference>
<keyword evidence="2" id="KW-0012">Acyltransferase</keyword>
<dbReference type="InterPro" id="IPR016181">
    <property type="entry name" value="Acyl_CoA_acyltransferase"/>
</dbReference>